<dbReference type="Pfam" id="PF00248">
    <property type="entry name" value="Aldo_ket_red"/>
    <property type="match status" value="1"/>
</dbReference>
<evidence type="ECO:0000256" key="2">
    <source>
        <dbReference type="SAM" id="MobiDB-lite"/>
    </source>
</evidence>
<feature type="compositionally biased region" description="Basic and acidic residues" evidence="2">
    <location>
        <begin position="16"/>
        <end position="27"/>
    </location>
</feature>
<dbReference type="PANTHER" id="PTHR43364">
    <property type="entry name" value="NADH-SPECIFIC METHYLGLYOXAL REDUCTASE-RELATED"/>
    <property type="match status" value="1"/>
</dbReference>
<keyword evidence="1" id="KW-0560">Oxidoreductase</keyword>
<name>M7T997_EUTLA</name>
<dbReference type="PANTHER" id="PTHR43364:SF4">
    <property type="entry name" value="NAD(P)-LINKED OXIDOREDUCTASE SUPERFAMILY PROTEIN"/>
    <property type="match status" value="1"/>
</dbReference>
<dbReference type="OMA" id="CGTWAWG"/>
<dbReference type="eggNOG" id="KOG1575">
    <property type="taxonomic scope" value="Eukaryota"/>
</dbReference>
<evidence type="ECO:0000313" key="4">
    <source>
        <dbReference type="EMBL" id="EMR66411.1"/>
    </source>
</evidence>
<keyword evidence="5" id="KW-1185">Reference proteome</keyword>
<evidence type="ECO:0000313" key="5">
    <source>
        <dbReference type="Proteomes" id="UP000012174"/>
    </source>
</evidence>
<protein>
    <submittedName>
        <fullName evidence="4">Putative aldo-keto reductase family protein</fullName>
    </submittedName>
</protein>
<dbReference type="OrthoDB" id="1659429at2759"/>
<dbReference type="InterPro" id="IPR036812">
    <property type="entry name" value="NAD(P)_OxRdtase_dom_sf"/>
</dbReference>
<evidence type="ECO:0000259" key="3">
    <source>
        <dbReference type="Pfam" id="PF00248"/>
    </source>
</evidence>
<dbReference type="GO" id="GO:0005829">
    <property type="term" value="C:cytosol"/>
    <property type="evidence" value="ECO:0007669"/>
    <property type="project" value="TreeGrafter"/>
</dbReference>
<dbReference type="AlphaFoldDB" id="M7T997"/>
<dbReference type="Gene3D" id="3.20.20.100">
    <property type="entry name" value="NADP-dependent oxidoreductase domain"/>
    <property type="match status" value="1"/>
</dbReference>
<dbReference type="InterPro" id="IPR050523">
    <property type="entry name" value="AKR_Detox_Biosynth"/>
</dbReference>
<accession>M7T997</accession>
<dbReference type="PROSITE" id="PS00062">
    <property type="entry name" value="ALDOKETO_REDUCTASE_2"/>
    <property type="match status" value="1"/>
</dbReference>
<dbReference type="InterPro" id="IPR018170">
    <property type="entry name" value="Aldo/ket_reductase_CS"/>
</dbReference>
<dbReference type="HOGENOM" id="CLU_023205_2_3_1"/>
<gene>
    <name evidence="4" type="ORF">UCREL1_6615</name>
</gene>
<organism evidence="4 5">
    <name type="scientific">Eutypa lata (strain UCR-EL1)</name>
    <name type="common">Grapevine dieback disease fungus</name>
    <name type="synonym">Eutypa armeniacae</name>
    <dbReference type="NCBI Taxonomy" id="1287681"/>
    <lineage>
        <taxon>Eukaryota</taxon>
        <taxon>Fungi</taxon>
        <taxon>Dikarya</taxon>
        <taxon>Ascomycota</taxon>
        <taxon>Pezizomycotina</taxon>
        <taxon>Sordariomycetes</taxon>
        <taxon>Xylariomycetidae</taxon>
        <taxon>Xylariales</taxon>
        <taxon>Diatrypaceae</taxon>
        <taxon>Eutypa</taxon>
    </lineage>
</organism>
<reference evidence="5" key="1">
    <citation type="journal article" date="2013" name="Genome Announc.">
        <title>Draft genome sequence of the grapevine dieback fungus Eutypa lata UCR-EL1.</title>
        <authorList>
            <person name="Blanco-Ulate B."/>
            <person name="Rolshausen P.E."/>
            <person name="Cantu D."/>
        </authorList>
    </citation>
    <scope>NUCLEOTIDE SEQUENCE [LARGE SCALE GENOMIC DNA]</scope>
    <source>
        <strain evidence="5">UCR-EL1</strain>
    </source>
</reference>
<feature type="region of interest" description="Disordered" evidence="2">
    <location>
        <begin position="16"/>
        <end position="45"/>
    </location>
</feature>
<dbReference type="KEGG" id="ela:UCREL1_6615"/>
<sequence>MDKLQTGLATGIAVLDKNKPKHPDPALDGKNTLLPLGSTPTAATSSRIKLPTAENVPDGGPAVEVPHICIGTWSWGDRPVWQWDDETQLPLRREALRTLLLDHDHDHDQGLNLNFIDTAQMYGGGRAEEVVGELLSELFAAGEIQRKDVIVQTKWDVSPTSPNNILHLGAEAPVRALKESLKRLRLEYVDVYLVHGHVHAQSIAAVAEGMARCVSLGLTRAVGVSNYSPDGCRKMQEVLSSHGVPLAVNQCEYGVLRRRPELDGDIAAYRNEMGVVFQAYAPLAQGRLTGKYDSKDNRPPAARRFANYDMEAIEPAVAVLREFAERRGKSGPAPVALNYVLCKGALPVVGVKDAKQARQAAEALGWRLSNEDVVMIDRCSLEGKKTSFWQQG</sequence>
<dbReference type="InterPro" id="IPR023210">
    <property type="entry name" value="NADP_OxRdtase_dom"/>
</dbReference>
<dbReference type="GO" id="GO:0016491">
    <property type="term" value="F:oxidoreductase activity"/>
    <property type="evidence" value="ECO:0007669"/>
    <property type="project" value="UniProtKB-KW"/>
</dbReference>
<dbReference type="PRINTS" id="PR00069">
    <property type="entry name" value="ALDKETRDTASE"/>
</dbReference>
<evidence type="ECO:0000256" key="1">
    <source>
        <dbReference type="ARBA" id="ARBA00023002"/>
    </source>
</evidence>
<dbReference type="InterPro" id="IPR020471">
    <property type="entry name" value="AKR"/>
</dbReference>
<dbReference type="SUPFAM" id="SSF51430">
    <property type="entry name" value="NAD(P)-linked oxidoreductase"/>
    <property type="match status" value="1"/>
</dbReference>
<dbReference type="EMBL" id="KB706657">
    <property type="protein sequence ID" value="EMR66411.1"/>
    <property type="molecule type" value="Genomic_DNA"/>
</dbReference>
<feature type="domain" description="NADP-dependent oxidoreductase" evidence="3">
    <location>
        <begin position="68"/>
        <end position="379"/>
    </location>
</feature>
<dbReference type="Proteomes" id="UP000012174">
    <property type="component" value="Unassembled WGS sequence"/>
</dbReference>
<proteinExistence type="predicted"/>